<evidence type="ECO:0008006" key="4">
    <source>
        <dbReference type="Google" id="ProtNLM"/>
    </source>
</evidence>
<name>A0ABU3U813_9FLAO</name>
<dbReference type="Gene3D" id="2.40.128.490">
    <property type="entry name" value="Uncharacterised protein PF14869, DUF4488"/>
    <property type="match status" value="1"/>
</dbReference>
<feature type="chain" id="PRO_5046393260" description="Lipocalin-like domain-containing protein" evidence="1">
    <location>
        <begin position="23"/>
        <end position="156"/>
    </location>
</feature>
<evidence type="ECO:0000313" key="2">
    <source>
        <dbReference type="EMBL" id="MDU8886531.1"/>
    </source>
</evidence>
<protein>
    <recommendedName>
        <fullName evidence="4">Lipocalin-like domain-containing protein</fullName>
    </recommendedName>
</protein>
<sequence>MKKSLVLLCTALLFLFLSNTYAQNTMIDSSDASSNDLTLEGVWELVSYYNYGDNGITDTIMSSKSYRQIKMYTKTKVMWSRFVESDTNDWFGYGTYTNSDTSLTEALDYGSKTMNPVISERESFNFDLILEKDKFTQIEIDEDGNPLLAENYIRIE</sequence>
<gene>
    <name evidence="2" type="ORF">RXV94_10200</name>
</gene>
<organism evidence="2 3">
    <name type="scientific">Gilvirhabdus luticola</name>
    <dbReference type="NCBI Taxonomy" id="3079858"/>
    <lineage>
        <taxon>Bacteria</taxon>
        <taxon>Pseudomonadati</taxon>
        <taxon>Bacteroidota</taxon>
        <taxon>Flavobacteriia</taxon>
        <taxon>Flavobacteriales</taxon>
        <taxon>Flavobacteriaceae</taxon>
        <taxon>Gilvirhabdus</taxon>
    </lineage>
</organism>
<evidence type="ECO:0000256" key="1">
    <source>
        <dbReference type="SAM" id="SignalP"/>
    </source>
</evidence>
<accession>A0ABU3U813</accession>
<dbReference type="Proteomes" id="UP001268651">
    <property type="component" value="Unassembled WGS sequence"/>
</dbReference>
<feature type="signal peptide" evidence="1">
    <location>
        <begin position="1"/>
        <end position="22"/>
    </location>
</feature>
<dbReference type="EMBL" id="JAWHTF010000005">
    <property type="protein sequence ID" value="MDU8886531.1"/>
    <property type="molecule type" value="Genomic_DNA"/>
</dbReference>
<comment type="caution">
    <text evidence="2">The sequence shown here is derived from an EMBL/GenBank/DDBJ whole genome shotgun (WGS) entry which is preliminary data.</text>
</comment>
<keyword evidence="1" id="KW-0732">Signal</keyword>
<keyword evidence="3" id="KW-1185">Reference proteome</keyword>
<reference evidence="2 3" key="1">
    <citation type="submission" date="2023-10" db="EMBL/GenBank/DDBJ databases">
        <title>Marimonas sp. nov. isolated from tidal mud flat.</title>
        <authorList>
            <person name="Jaincy N.J."/>
            <person name="Srinivasan S."/>
            <person name="Lee S.-S."/>
        </authorList>
    </citation>
    <scope>NUCLEOTIDE SEQUENCE [LARGE SCALE GENOMIC DNA]</scope>
    <source>
        <strain evidence="2 3">MJ-SS3</strain>
    </source>
</reference>
<evidence type="ECO:0000313" key="3">
    <source>
        <dbReference type="Proteomes" id="UP001268651"/>
    </source>
</evidence>
<dbReference type="RefSeq" id="WP_316662609.1">
    <property type="nucleotide sequence ID" value="NZ_JAWHTF010000005.1"/>
</dbReference>
<proteinExistence type="predicted"/>